<dbReference type="PROSITE" id="PS50093">
    <property type="entry name" value="PKD"/>
    <property type="match status" value="1"/>
</dbReference>
<dbReference type="Proteomes" id="UP000198379">
    <property type="component" value="Unassembled WGS sequence"/>
</dbReference>
<feature type="domain" description="PKD" evidence="2">
    <location>
        <begin position="212"/>
        <end position="256"/>
    </location>
</feature>
<dbReference type="InterPro" id="IPR035986">
    <property type="entry name" value="PKD_dom_sf"/>
</dbReference>
<dbReference type="InterPro" id="IPR013783">
    <property type="entry name" value="Ig-like_fold"/>
</dbReference>
<evidence type="ECO:0000313" key="4">
    <source>
        <dbReference type="Proteomes" id="UP000198379"/>
    </source>
</evidence>
<dbReference type="InterPro" id="IPR000601">
    <property type="entry name" value="PKD_dom"/>
</dbReference>
<evidence type="ECO:0000256" key="1">
    <source>
        <dbReference type="SAM" id="SignalP"/>
    </source>
</evidence>
<protein>
    <recommendedName>
        <fullName evidence="2">PKD domain-containing protein</fullName>
    </recommendedName>
</protein>
<dbReference type="SUPFAM" id="SSF49299">
    <property type="entry name" value="PKD domain"/>
    <property type="match status" value="1"/>
</dbReference>
<gene>
    <name evidence="3" type="ORF">SAMN06265376_106401</name>
</gene>
<feature type="signal peptide" evidence="1">
    <location>
        <begin position="1"/>
        <end position="23"/>
    </location>
</feature>
<organism evidence="3 4">
    <name type="scientific">Dokdonia pacifica</name>
    <dbReference type="NCBI Taxonomy" id="1627892"/>
    <lineage>
        <taxon>Bacteria</taxon>
        <taxon>Pseudomonadati</taxon>
        <taxon>Bacteroidota</taxon>
        <taxon>Flavobacteriia</taxon>
        <taxon>Flavobacteriales</taxon>
        <taxon>Flavobacteriaceae</taxon>
        <taxon>Dokdonia</taxon>
    </lineage>
</organism>
<keyword evidence="1" id="KW-0732">Signal</keyword>
<proteinExistence type="predicted"/>
<evidence type="ECO:0000313" key="3">
    <source>
        <dbReference type="EMBL" id="SNS10921.1"/>
    </source>
</evidence>
<feature type="non-terminal residue" evidence="3">
    <location>
        <position position="838"/>
    </location>
</feature>
<keyword evidence="4" id="KW-1185">Reference proteome</keyword>
<reference evidence="3 4" key="1">
    <citation type="submission" date="2017-06" db="EMBL/GenBank/DDBJ databases">
        <authorList>
            <person name="Kim H.J."/>
            <person name="Triplett B.A."/>
        </authorList>
    </citation>
    <scope>NUCLEOTIDE SEQUENCE [LARGE SCALE GENOMIC DNA]</scope>
    <source>
        <strain evidence="3 4">DSM 25597</strain>
    </source>
</reference>
<accession>A0A239BU11</accession>
<dbReference type="EMBL" id="FZNY01000006">
    <property type="protein sequence ID" value="SNS10921.1"/>
    <property type="molecule type" value="Genomic_DNA"/>
</dbReference>
<dbReference type="AlphaFoldDB" id="A0A239BU11"/>
<evidence type="ECO:0000259" key="2">
    <source>
        <dbReference type="PROSITE" id="PS50093"/>
    </source>
</evidence>
<name>A0A239BU11_9FLAO</name>
<dbReference type="Gene3D" id="2.60.40.10">
    <property type="entry name" value="Immunoglobulins"/>
    <property type="match status" value="1"/>
</dbReference>
<feature type="chain" id="PRO_5012330975" description="PKD domain-containing protein" evidence="1">
    <location>
        <begin position="24"/>
        <end position="838"/>
    </location>
</feature>
<sequence>MMKILREGLILICLFFCFTNSYGQDIGGPTCADAVPFCTAELNQPFNNCFNGSPDPNCTASGEAGPDYTCLGSTPFPTWYFLQIETPGDLNFTIFQNTDIADDGTLNGTPLDVDFTLWGPFSDTDVCDNLTAANTVDCSFSAAAVETANIPNAQVGEIYVFLITNFAQQQGEIFIDQADNDTGATDCAIVDPTLGADIDACEGTIVTLDATDPTAANYTWTFDDGTGPVAIPGTDGMPMIDVTQTGVYEVTLTTFDGDMGTDDILVTFFEVPMAPAMVDTLELCDGTDDDGFAIFDLDALIPTILNGLDPLDFTVTFHLSQADADDITNTGLVGTDAYNSMDDTIFARVENNDLADCFDTVSFLIDVFDTPDAITPDDINICDNDQDGDPTNGFAQFDLTTTIATILNGQDPTQFILTFHTSLAGANDGVTDLIGNPDTYINGVVDQEEIFVRVENNAFTDCFSTTSFLITVDPLPIINPVAALESCDDGTNPSDGISISFDTSGVEATLLGGQTDITITYVDGNNVPLTSPLPNPLSNTVLFTETITATLTNDITGCQSTNTIDLIVNPNPIANTVADLMNMGGCDDDGLGLFDTSTVQADVIGGQTGVSVTYLDGNGNPLSSPLPNPLANTIPELETITATVVNDVTGCSTSTTFNLIVNVNPTTVTPTTLEICDEDGTPDEVTIIDLTVKNTEITDGFDPTVTVSYHLTLAGANVNDASIPDPTMFMNMAGTNPQIVFARVTNNITGCFSTEALAVEVFLLPVPVVPADLEVCDVDNDGIFDFFILSDVDAEITGGDTSLTVVYYLTMDDANNAPVGGEIDNMMYINVNDPFFQT</sequence>